<dbReference type="EMBL" id="GEFH01000944">
    <property type="protein sequence ID" value="JAP67637.1"/>
    <property type="molecule type" value="mRNA"/>
</dbReference>
<dbReference type="Pfam" id="PF00078">
    <property type="entry name" value="RVT_1"/>
    <property type="match status" value="1"/>
</dbReference>
<sequence length="172" mass="19784">YINDLPQILQFSNTLMYADDTCVIVTGQNLGDLESKSNIELEKVAHWLSNSKLSINTDKTKCITFHSRLKFINTNDIHIKINDSVIEQVTTIKYLGVTIDNNLHWRMEIQNVCSKLVSGCHALTQAREHFNITTLRILYYAFIHCHISYCIESWGGTYTTYLDPVGRLQKRA</sequence>
<proteinExistence type="evidence at transcript level"/>
<organism evidence="2">
    <name type="scientific">Hyalomma excavatum</name>
    <dbReference type="NCBI Taxonomy" id="257692"/>
    <lineage>
        <taxon>Eukaryota</taxon>
        <taxon>Metazoa</taxon>
        <taxon>Ecdysozoa</taxon>
        <taxon>Arthropoda</taxon>
        <taxon>Chelicerata</taxon>
        <taxon>Arachnida</taxon>
        <taxon>Acari</taxon>
        <taxon>Parasitiformes</taxon>
        <taxon>Ixodida</taxon>
        <taxon>Ixodoidea</taxon>
        <taxon>Ixodidae</taxon>
        <taxon>Hyalomminae</taxon>
        <taxon>Hyalomma</taxon>
    </lineage>
</organism>
<feature type="non-terminal residue" evidence="2">
    <location>
        <position position="1"/>
    </location>
</feature>
<name>A0A131XM54_9ACAR</name>
<feature type="non-terminal residue" evidence="2">
    <location>
        <position position="172"/>
    </location>
</feature>
<dbReference type="AlphaFoldDB" id="A0A131XM54"/>
<dbReference type="PANTHER" id="PTHR33332">
    <property type="entry name" value="REVERSE TRANSCRIPTASE DOMAIN-CONTAINING PROTEIN"/>
    <property type="match status" value="1"/>
</dbReference>
<evidence type="ECO:0000259" key="1">
    <source>
        <dbReference type="PROSITE" id="PS50878"/>
    </source>
</evidence>
<dbReference type="PROSITE" id="PS50878">
    <property type="entry name" value="RT_POL"/>
    <property type="match status" value="1"/>
</dbReference>
<feature type="domain" description="Reverse transcriptase" evidence="1">
    <location>
        <begin position="1"/>
        <end position="99"/>
    </location>
</feature>
<reference evidence="2" key="1">
    <citation type="journal article" date="2017" name="Ticks Tick Borne Dis.">
        <title>An insight into the sialome of Hyalomma excavatum.</title>
        <authorList>
            <person name="Ribeiro J.M."/>
            <person name="Slovak M."/>
            <person name="Francischetti I.M."/>
        </authorList>
    </citation>
    <scope>NUCLEOTIDE SEQUENCE</scope>
    <source>
        <strain evidence="2">Samish</strain>
        <tissue evidence="2">Salivary glands</tissue>
    </source>
</reference>
<evidence type="ECO:0000313" key="2">
    <source>
        <dbReference type="EMBL" id="JAP67637.1"/>
    </source>
</evidence>
<accession>A0A131XM54</accession>
<protein>
    <submittedName>
        <fullName evidence="2">Putative tick transposon</fullName>
    </submittedName>
</protein>
<dbReference type="InterPro" id="IPR000477">
    <property type="entry name" value="RT_dom"/>
</dbReference>